<dbReference type="Pfam" id="PF19258">
    <property type="entry name" value="KxYKxGKxW_sig"/>
    <property type="match status" value="1"/>
</dbReference>
<evidence type="ECO:0000256" key="1">
    <source>
        <dbReference type="ARBA" id="ARBA00022729"/>
    </source>
</evidence>
<comment type="caution">
    <text evidence="3">The sequence shown here is derived from an EMBL/GenBank/DDBJ whole genome shotgun (WGS) entry which is preliminary data.</text>
</comment>
<feature type="compositionally biased region" description="Polar residues" evidence="2">
    <location>
        <begin position="71"/>
        <end position="86"/>
    </location>
</feature>
<organism evidence="3 4">
    <name type="scientific">Levilactobacillus spicheri</name>
    <dbReference type="NCBI Taxonomy" id="216463"/>
    <lineage>
        <taxon>Bacteria</taxon>
        <taxon>Bacillati</taxon>
        <taxon>Bacillota</taxon>
        <taxon>Bacilli</taxon>
        <taxon>Lactobacillales</taxon>
        <taxon>Lactobacillaceae</taxon>
        <taxon>Levilactobacillus</taxon>
    </lineage>
</organism>
<evidence type="ECO:0000313" key="3">
    <source>
        <dbReference type="EMBL" id="GEO67483.1"/>
    </source>
</evidence>
<feature type="compositionally biased region" description="Polar residues" evidence="2">
    <location>
        <begin position="185"/>
        <end position="196"/>
    </location>
</feature>
<sequence>MKGLDPKRASELFRSNSKKHFKMYKAGRKWLVAGISALSGLLGLGTVSPTAAKADTKTMAAKTVDKEDVAATQTTGTIPATSQTTVTSATEKSQSTTEASTSTPSESTSTSGNENTTKNDTTSSEATGSTTSADTTQTGATSSATPAANANDTTTDTTANTTTTETATTQTDGTTSTKASTPTTENETPSANETSGSVADASESESLSDAGNDAEELDALNFSDLANADGTLNLNGFLKMATETYGLTLDQAKAVADTTNANYKIGVADAIKDIKAALAQIDLNNGSTIGDAIGAYISGKTSNISTGVATLSNMVDAYTDNTAMANDDANQTPNWKGSSYSGGALTGTNAINYNGGYTSVTASFMAGMKVGQD</sequence>
<protein>
    <submittedName>
        <fullName evidence="3">Uncharacterized protein</fullName>
    </submittedName>
</protein>
<evidence type="ECO:0000256" key="2">
    <source>
        <dbReference type="SAM" id="MobiDB-lite"/>
    </source>
</evidence>
<keyword evidence="1" id="KW-0732">Signal</keyword>
<feature type="compositionally biased region" description="Low complexity" evidence="2">
    <location>
        <begin position="47"/>
        <end position="62"/>
    </location>
</feature>
<dbReference type="EMBL" id="BJZI01000031">
    <property type="protein sequence ID" value="GEO67483.1"/>
    <property type="molecule type" value="Genomic_DNA"/>
</dbReference>
<evidence type="ECO:0000313" key="4">
    <source>
        <dbReference type="Proteomes" id="UP000321691"/>
    </source>
</evidence>
<name>A0ABQ0WQV3_9LACO</name>
<accession>A0ABQ0WQV3</accession>
<feature type="region of interest" description="Disordered" evidence="2">
    <location>
        <begin position="47"/>
        <end position="211"/>
    </location>
</feature>
<proteinExistence type="predicted"/>
<dbReference type="NCBIfam" id="TIGR03715">
    <property type="entry name" value="KxYKxGKxW"/>
    <property type="match status" value="1"/>
</dbReference>
<dbReference type="Proteomes" id="UP000321691">
    <property type="component" value="Unassembled WGS sequence"/>
</dbReference>
<reference evidence="3 4" key="1">
    <citation type="submission" date="2019-07" db="EMBL/GenBank/DDBJ databases">
        <title>Whole genome shotgun sequence of Lactobacillus spicheri NBRC 107155.</title>
        <authorList>
            <person name="Hosoyama A."/>
            <person name="Uohara A."/>
            <person name="Ohji S."/>
            <person name="Ichikawa N."/>
        </authorList>
    </citation>
    <scope>NUCLEOTIDE SEQUENCE [LARGE SCALE GENOMIC DNA]</scope>
    <source>
        <strain evidence="3 4">NBRC 107155</strain>
    </source>
</reference>
<gene>
    <name evidence="3" type="ORF">LSP04_19020</name>
</gene>
<feature type="compositionally biased region" description="Low complexity" evidence="2">
    <location>
        <begin position="87"/>
        <end position="184"/>
    </location>
</feature>
<keyword evidence="4" id="KW-1185">Reference proteome</keyword>
<feature type="compositionally biased region" description="Low complexity" evidence="2">
    <location>
        <begin position="197"/>
        <end position="210"/>
    </location>
</feature>
<dbReference type="RefSeq" id="WP_056964793.1">
    <property type="nucleotide sequence ID" value="NZ_BJZI01000031.1"/>
</dbReference>
<dbReference type="InterPro" id="IPR022263">
    <property type="entry name" value="KxYKxGKxW"/>
</dbReference>